<evidence type="ECO:0000256" key="8">
    <source>
        <dbReference type="ARBA" id="ARBA00022771"/>
    </source>
</evidence>
<dbReference type="Pfam" id="PF14226">
    <property type="entry name" value="DIOX_N"/>
    <property type="match status" value="1"/>
</dbReference>
<evidence type="ECO:0000313" key="16">
    <source>
        <dbReference type="EMBL" id="KAH0912188.1"/>
    </source>
</evidence>
<keyword evidence="8 12" id="KW-0863">Zinc-finger</keyword>
<feature type="compositionally biased region" description="Basic and acidic residues" evidence="13">
    <location>
        <begin position="368"/>
        <end position="379"/>
    </location>
</feature>
<name>A0ABQ8C6H5_BRANA</name>
<dbReference type="Pfam" id="PF03171">
    <property type="entry name" value="2OG-FeII_Oxy"/>
    <property type="match status" value="1"/>
</dbReference>
<comment type="caution">
    <text evidence="16">The sequence shown here is derived from an EMBL/GenBank/DDBJ whole genome shotgun (WGS) entry which is preliminary data.</text>
</comment>
<evidence type="ECO:0000256" key="1">
    <source>
        <dbReference type="ARBA" id="ARBA00000900"/>
    </source>
</evidence>
<comment type="similarity">
    <text evidence="4">Belongs to the SINA (Seven in absentia) family.</text>
</comment>
<evidence type="ECO:0000256" key="7">
    <source>
        <dbReference type="ARBA" id="ARBA00022723"/>
    </source>
</evidence>
<dbReference type="InterPro" id="IPR013083">
    <property type="entry name" value="Znf_RING/FYVE/PHD"/>
</dbReference>
<reference evidence="16 17" key="1">
    <citation type="submission" date="2021-05" db="EMBL/GenBank/DDBJ databases">
        <title>Genome Assembly of Synthetic Allotetraploid Brassica napus Reveals Homoeologous Exchanges between Subgenomes.</title>
        <authorList>
            <person name="Davis J.T."/>
        </authorList>
    </citation>
    <scope>NUCLEOTIDE SEQUENCE [LARGE SCALE GENOMIC DNA]</scope>
    <source>
        <strain evidence="17">cv. Da-Ae</strain>
        <tissue evidence="16">Seedling</tissue>
    </source>
</reference>
<proteinExistence type="inferred from homology"/>
<evidence type="ECO:0000256" key="2">
    <source>
        <dbReference type="ARBA" id="ARBA00004906"/>
    </source>
</evidence>
<comment type="pathway">
    <text evidence="2">Protein modification; protein ubiquitination.</text>
</comment>
<dbReference type="Gene3D" id="2.60.120.330">
    <property type="entry name" value="B-lactam Antibiotic, Isopenicillin N Synthase, Chain"/>
    <property type="match status" value="1"/>
</dbReference>
<gene>
    <name evidence="16" type="ORF">HID58_035509</name>
</gene>
<organism evidence="16 17">
    <name type="scientific">Brassica napus</name>
    <name type="common">Rape</name>
    <dbReference type="NCBI Taxonomy" id="3708"/>
    <lineage>
        <taxon>Eukaryota</taxon>
        <taxon>Viridiplantae</taxon>
        <taxon>Streptophyta</taxon>
        <taxon>Embryophyta</taxon>
        <taxon>Tracheophyta</taxon>
        <taxon>Spermatophyta</taxon>
        <taxon>Magnoliopsida</taxon>
        <taxon>eudicotyledons</taxon>
        <taxon>Gunneridae</taxon>
        <taxon>Pentapetalae</taxon>
        <taxon>rosids</taxon>
        <taxon>malvids</taxon>
        <taxon>Brassicales</taxon>
        <taxon>Brassicaceae</taxon>
        <taxon>Brassiceae</taxon>
        <taxon>Brassica</taxon>
    </lineage>
</organism>
<dbReference type="Gene3D" id="3.30.40.10">
    <property type="entry name" value="Zinc/RING finger domain, C3HC4 (zinc finger)"/>
    <property type="match status" value="2"/>
</dbReference>
<dbReference type="SUPFAM" id="SSF51197">
    <property type="entry name" value="Clavaminate synthase-like"/>
    <property type="match status" value="1"/>
</dbReference>
<keyword evidence="9" id="KW-0833">Ubl conjugation pathway</keyword>
<accession>A0ABQ8C6H5</accession>
<dbReference type="SUPFAM" id="SSF49599">
    <property type="entry name" value="TRAF domain-like"/>
    <property type="match status" value="1"/>
</dbReference>
<feature type="domain" description="Fe2OG dioxygenase" evidence="15">
    <location>
        <begin position="222"/>
        <end position="324"/>
    </location>
</feature>
<keyword evidence="11" id="KW-0408">Iron</keyword>
<evidence type="ECO:0000256" key="3">
    <source>
        <dbReference type="ARBA" id="ARBA00008056"/>
    </source>
</evidence>
<dbReference type="InterPro" id="IPR050295">
    <property type="entry name" value="Plant_2OG-oxidoreductases"/>
</dbReference>
<feature type="region of interest" description="Disordered" evidence="13">
    <location>
        <begin position="362"/>
        <end position="383"/>
    </location>
</feature>
<keyword evidence="6" id="KW-0808">Transferase</keyword>
<evidence type="ECO:0000256" key="10">
    <source>
        <dbReference type="ARBA" id="ARBA00022833"/>
    </source>
</evidence>
<evidence type="ECO:0000256" key="13">
    <source>
        <dbReference type="SAM" id="MobiDB-lite"/>
    </source>
</evidence>
<dbReference type="EC" id="2.3.2.27" evidence="5"/>
<dbReference type="InterPro" id="IPR005123">
    <property type="entry name" value="Oxoglu/Fe-dep_dioxygenase_dom"/>
</dbReference>
<dbReference type="PROSITE" id="PS51471">
    <property type="entry name" value="FE2OG_OXY"/>
    <property type="match status" value="1"/>
</dbReference>
<protein>
    <recommendedName>
        <fullName evidence="5">RING-type E3 ubiquitin transferase</fullName>
        <ecNumber evidence="5">2.3.2.27</ecNumber>
    </recommendedName>
</protein>
<evidence type="ECO:0000259" key="15">
    <source>
        <dbReference type="PROSITE" id="PS51471"/>
    </source>
</evidence>
<sequence length="630" mass="71793">MTIKNLTKAMNMFQDWPEPIVRVQSLSQSNLKAIPNRYVKPLSQRPNLPSQNHHNKHNPVTAAIPIIDLGGLYTNDITLHAKTLDEISKACKEWGFFQVVNHGMSPQLMDRAKETWRDFFHLPMELKNMHANSPKTYEGYGSRLGVEKGAILDWSDYYYLHYCPLSLKDYTKWPSLSLHRREILEDYCKEMVKLCENLMSILSRNLGLQEDILQNAFGGKEEPGGCLRVNYYPKCPQPELTLGLSPHSDPGGLTILLPDEQVAGLQVRGCDDAWITVEPAPHALIVNIGDQIQMLTNSIYKSIEHRVIVSPAKERLSLAFFYNPKGNIPIEPLKELVTEDSPALYSSTTYDQYRQFIRFSEDGNNSTSEKRQRTSGDTKGKKKRTATLHDLDAIECPLCFNPLTIPIFQCDNGHIACFTCLHKLKQKCATCSLKTRSRNRAMERVLELLRVPCPNVELGCSGIISFAETSTHLEICAFTKRACPFTSCDFVCFNKDLYEHSVAKHCESSYMFECGKPVFIYPMSGKRVILKEQTTEGEGEGEIVIVECFDTPQGRIFYASCIGPGEEELSYTFKLFSYCSDRLWFESDLERVLEVSDEPPDEHFMLVPSCMCPDYKFYICINRQTEDDDE</sequence>
<dbReference type="EMBL" id="JAGKQM010000009">
    <property type="protein sequence ID" value="KAH0912188.1"/>
    <property type="molecule type" value="Genomic_DNA"/>
</dbReference>
<evidence type="ECO:0000256" key="5">
    <source>
        <dbReference type="ARBA" id="ARBA00012483"/>
    </source>
</evidence>
<evidence type="ECO:0000256" key="11">
    <source>
        <dbReference type="ARBA" id="ARBA00023004"/>
    </source>
</evidence>
<dbReference type="Proteomes" id="UP000824890">
    <property type="component" value="Unassembled WGS sequence"/>
</dbReference>
<evidence type="ECO:0000259" key="14">
    <source>
        <dbReference type="PROSITE" id="PS51081"/>
    </source>
</evidence>
<comment type="similarity">
    <text evidence="3">Belongs to the iron/ascorbate-dependent oxidoreductase family.</text>
</comment>
<evidence type="ECO:0000256" key="6">
    <source>
        <dbReference type="ARBA" id="ARBA00022679"/>
    </source>
</evidence>
<dbReference type="InterPro" id="IPR027443">
    <property type="entry name" value="IPNS-like_sf"/>
</dbReference>
<feature type="domain" description="SIAH-type" evidence="14">
    <location>
        <begin position="448"/>
        <end position="506"/>
    </location>
</feature>
<dbReference type="PROSITE" id="PS51081">
    <property type="entry name" value="ZF_SIAH"/>
    <property type="match status" value="1"/>
</dbReference>
<dbReference type="InterPro" id="IPR013010">
    <property type="entry name" value="Znf_SIAH"/>
</dbReference>
<dbReference type="Pfam" id="PF21361">
    <property type="entry name" value="Sina_ZnF"/>
    <property type="match status" value="1"/>
</dbReference>
<dbReference type="InterPro" id="IPR026992">
    <property type="entry name" value="DIOX_N"/>
</dbReference>
<dbReference type="PRINTS" id="PR00682">
    <property type="entry name" value="IPNSYNTHASE"/>
</dbReference>
<keyword evidence="17" id="KW-1185">Reference proteome</keyword>
<dbReference type="PANTHER" id="PTHR47991">
    <property type="entry name" value="OXOGLUTARATE/IRON-DEPENDENT DIOXYGENASE"/>
    <property type="match status" value="1"/>
</dbReference>
<dbReference type="InterPro" id="IPR049548">
    <property type="entry name" value="Sina-like_RING"/>
</dbReference>
<evidence type="ECO:0000256" key="4">
    <source>
        <dbReference type="ARBA" id="ARBA00009119"/>
    </source>
</evidence>
<keyword evidence="7" id="KW-0479">Metal-binding</keyword>
<dbReference type="InterPro" id="IPR044861">
    <property type="entry name" value="IPNS-like_FE2OG_OXY"/>
</dbReference>
<evidence type="ECO:0000256" key="9">
    <source>
        <dbReference type="ARBA" id="ARBA00022786"/>
    </source>
</evidence>
<evidence type="ECO:0000313" key="17">
    <source>
        <dbReference type="Proteomes" id="UP000824890"/>
    </source>
</evidence>
<dbReference type="Pfam" id="PF21362">
    <property type="entry name" value="Sina_RING"/>
    <property type="match status" value="1"/>
</dbReference>
<dbReference type="CDD" id="cd16571">
    <property type="entry name" value="RING-HC_SIAHs"/>
    <property type="match status" value="1"/>
</dbReference>
<comment type="catalytic activity">
    <reaction evidence="1">
        <text>S-ubiquitinyl-[E2 ubiquitin-conjugating enzyme]-L-cysteine + [acceptor protein]-L-lysine = [E2 ubiquitin-conjugating enzyme]-L-cysteine + N(6)-ubiquitinyl-[acceptor protein]-L-lysine.</text>
        <dbReference type="EC" id="2.3.2.27"/>
    </reaction>
</comment>
<keyword evidence="10" id="KW-0862">Zinc</keyword>
<evidence type="ECO:0000256" key="12">
    <source>
        <dbReference type="PROSITE-ProRule" id="PRU00455"/>
    </source>
</evidence>